<dbReference type="EMBL" id="GG662730">
    <property type="protein sequence ID" value="EAR93218.1"/>
    <property type="molecule type" value="Genomic_DNA"/>
</dbReference>
<sequence>MRSSKNTRNRNRNSKTNRNVLEEYFNAKQQLQQLQQQNQQSNGQAVLKYLTGKDDPKQLSREEKKDVVQNLKNITENKKEKDPQFCERLCLRFLAITIEDNASKLFNNNEETKKILNDFIQSKDDQQYSNFQVKLNLQDSEAEKLRNQIQVKLNRFQRQKKNQIFSDFQDVTDYIDELEFQFVSYFFKNKLNAMFNFLTNYIVQSIESFTDCEWQNFYQNMQKFQLIFSFFDDTFQIKPEIIFNYEEDSQNNQKEEKKEERDYKKLQFYIKFTVDSNKELKKPEKRQIFFDNELVVLQLQNELSPAKYFLTEDLINELSCYEPYFYISQDKKQQLDKEGINFVIKNKEIQKISMKVPCEIICLNKGSTKTETKLVSKLMESKNLNTEVLSDKIKSIMNEVK</sequence>
<evidence type="ECO:0000256" key="1">
    <source>
        <dbReference type="SAM" id="Coils"/>
    </source>
</evidence>
<gene>
    <name evidence="2" type="ORF">TTHERM_01256560</name>
</gene>
<dbReference type="Proteomes" id="UP000009168">
    <property type="component" value="Unassembled WGS sequence"/>
</dbReference>
<dbReference type="RefSeq" id="XP_001013463.1">
    <property type="nucleotide sequence ID" value="XM_001013463.2"/>
</dbReference>
<keyword evidence="3" id="KW-1185">Reference proteome</keyword>
<feature type="coiled-coil region" evidence="1">
    <location>
        <begin position="17"/>
        <end position="81"/>
    </location>
</feature>
<evidence type="ECO:0000313" key="3">
    <source>
        <dbReference type="Proteomes" id="UP000009168"/>
    </source>
</evidence>
<dbReference type="GeneID" id="7842457"/>
<proteinExistence type="predicted"/>
<dbReference type="KEGG" id="tet:TTHERM_01256560"/>
<name>Q239L1_TETTS</name>
<organism evidence="2 3">
    <name type="scientific">Tetrahymena thermophila (strain SB210)</name>
    <dbReference type="NCBI Taxonomy" id="312017"/>
    <lineage>
        <taxon>Eukaryota</taxon>
        <taxon>Sar</taxon>
        <taxon>Alveolata</taxon>
        <taxon>Ciliophora</taxon>
        <taxon>Intramacronucleata</taxon>
        <taxon>Oligohymenophorea</taxon>
        <taxon>Hymenostomatida</taxon>
        <taxon>Tetrahymenina</taxon>
        <taxon>Tetrahymenidae</taxon>
        <taxon>Tetrahymena</taxon>
    </lineage>
</organism>
<keyword evidence="1" id="KW-0175">Coiled coil</keyword>
<evidence type="ECO:0000313" key="2">
    <source>
        <dbReference type="EMBL" id="EAR93218.1"/>
    </source>
</evidence>
<dbReference type="HOGENOM" id="CLU_687920_0_0_1"/>
<protein>
    <submittedName>
        <fullName evidence="2">Uncharacterized protein</fullName>
    </submittedName>
</protein>
<reference evidence="3" key="1">
    <citation type="journal article" date="2006" name="PLoS Biol.">
        <title>Macronuclear genome sequence of the ciliate Tetrahymena thermophila, a model eukaryote.</title>
        <authorList>
            <person name="Eisen J.A."/>
            <person name="Coyne R.S."/>
            <person name="Wu M."/>
            <person name="Wu D."/>
            <person name="Thiagarajan M."/>
            <person name="Wortman J.R."/>
            <person name="Badger J.H."/>
            <person name="Ren Q."/>
            <person name="Amedeo P."/>
            <person name="Jones K.M."/>
            <person name="Tallon L.J."/>
            <person name="Delcher A.L."/>
            <person name="Salzberg S.L."/>
            <person name="Silva J.C."/>
            <person name="Haas B.J."/>
            <person name="Majoros W.H."/>
            <person name="Farzad M."/>
            <person name="Carlton J.M."/>
            <person name="Smith R.K. Jr."/>
            <person name="Garg J."/>
            <person name="Pearlman R.E."/>
            <person name="Karrer K.M."/>
            <person name="Sun L."/>
            <person name="Manning G."/>
            <person name="Elde N.C."/>
            <person name="Turkewitz A.P."/>
            <person name="Asai D.J."/>
            <person name="Wilkes D.E."/>
            <person name="Wang Y."/>
            <person name="Cai H."/>
            <person name="Collins K."/>
            <person name="Stewart B.A."/>
            <person name="Lee S.R."/>
            <person name="Wilamowska K."/>
            <person name="Weinberg Z."/>
            <person name="Ruzzo W.L."/>
            <person name="Wloga D."/>
            <person name="Gaertig J."/>
            <person name="Frankel J."/>
            <person name="Tsao C.-C."/>
            <person name="Gorovsky M.A."/>
            <person name="Keeling P.J."/>
            <person name="Waller R.F."/>
            <person name="Patron N.J."/>
            <person name="Cherry J.M."/>
            <person name="Stover N.A."/>
            <person name="Krieger C.J."/>
            <person name="del Toro C."/>
            <person name="Ryder H.F."/>
            <person name="Williamson S.C."/>
            <person name="Barbeau R.A."/>
            <person name="Hamilton E.P."/>
            <person name="Orias E."/>
        </authorList>
    </citation>
    <scope>NUCLEOTIDE SEQUENCE [LARGE SCALE GENOMIC DNA]</scope>
    <source>
        <strain evidence="3">SB210</strain>
    </source>
</reference>
<dbReference type="AlphaFoldDB" id="Q239L1"/>
<dbReference type="InParanoid" id="Q239L1"/>
<accession>Q239L1</accession>